<keyword evidence="1" id="KW-0805">Transcription regulation</keyword>
<accession>A0A6D0IKP8</accession>
<evidence type="ECO:0000256" key="2">
    <source>
        <dbReference type="ARBA" id="ARBA00023163"/>
    </source>
</evidence>
<dbReference type="InterPro" id="IPR011075">
    <property type="entry name" value="TetR_C"/>
</dbReference>
<evidence type="ECO:0000259" key="3">
    <source>
        <dbReference type="Pfam" id="PF16925"/>
    </source>
</evidence>
<proteinExistence type="predicted"/>
<sequence>YRDRILAYYQQTLNQFCQHGTISGCLTVKLSAEVCDLSEDMRSAMDKGARGVIALLSQALENGHENHCLTFCGEPLQQAQVLYALWLGANLQAKISRNSEPLENALAHVKTIIATPAV</sequence>
<dbReference type="EMBL" id="WTQJ01001600">
    <property type="protein sequence ID" value="MWR17282.1"/>
    <property type="molecule type" value="Genomic_DNA"/>
</dbReference>
<name>A0A6D0IKP8_ECOLX</name>
<dbReference type="PANTHER" id="PTHR47506:SF6">
    <property type="entry name" value="HTH-TYPE TRANSCRIPTIONAL REPRESSOR NEMR"/>
    <property type="match status" value="1"/>
</dbReference>
<evidence type="ECO:0000313" key="4">
    <source>
        <dbReference type="EMBL" id="MWR17282.1"/>
    </source>
</evidence>
<evidence type="ECO:0000313" key="5">
    <source>
        <dbReference type="Proteomes" id="UP000430387"/>
    </source>
</evidence>
<dbReference type="Pfam" id="PF16925">
    <property type="entry name" value="TetR_C_13"/>
    <property type="match status" value="1"/>
</dbReference>
<feature type="non-terminal residue" evidence="4">
    <location>
        <position position="1"/>
    </location>
</feature>
<organism evidence="4 5">
    <name type="scientific">Escherichia coli</name>
    <dbReference type="NCBI Taxonomy" id="562"/>
    <lineage>
        <taxon>Bacteria</taxon>
        <taxon>Pseudomonadati</taxon>
        <taxon>Pseudomonadota</taxon>
        <taxon>Gammaproteobacteria</taxon>
        <taxon>Enterobacterales</taxon>
        <taxon>Enterobacteriaceae</taxon>
        <taxon>Escherichia</taxon>
    </lineage>
</organism>
<comment type="caution">
    <text evidence="4">The sequence shown here is derived from an EMBL/GenBank/DDBJ whole genome shotgun (WGS) entry which is preliminary data.</text>
</comment>
<evidence type="ECO:0000256" key="1">
    <source>
        <dbReference type="ARBA" id="ARBA00023015"/>
    </source>
</evidence>
<feature type="domain" description="Tetracyclin repressor-like C-terminal" evidence="3">
    <location>
        <begin position="3"/>
        <end position="108"/>
    </location>
</feature>
<gene>
    <name evidence="4" type="ORF">GQA06_26285</name>
</gene>
<reference evidence="4 5" key="1">
    <citation type="submission" date="2019-12" db="EMBL/GenBank/DDBJ databases">
        <title>Enteriobacteria Tanzani isolates_8377-8380.</title>
        <authorList>
            <person name="Subbiah M."/>
            <person name="Call D."/>
        </authorList>
    </citation>
    <scope>NUCLEOTIDE SEQUENCE [LARGE SCALE GENOMIC DNA]</scope>
    <source>
        <strain evidence="4 5">8380wG1</strain>
    </source>
</reference>
<protein>
    <submittedName>
        <fullName evidence="4">TetR/AcrR family transcriptional regulator</fullName>
    </submittedName>
</protein>
<dbReference type="Proteomes" id="UP000430387">
    <property type="component" value="Unassembled WGS sequence"/>
</dbReference>
<keyword evidence="2" id="KW-0804">Transcription</keyword>
<dbReference type="PANTHER" id="PTHR47506">
    <property type="entry name" value="TRANSCRIPTIONAL REGULATORY PROTEIN"/>
    <property type="match status" value="1"/>
</dbReference>
<dbReference type="SUPFAM" id="SSF48498">
    <property type="entry name" value="Tetracyclin repressor-like, C-terminal domain"/>
    <property type="match status" value="1"/>
</dbReference>
<dbReference type="Gene3D" id="1.10.357.10">
    <property type="entry name" value="Tetracycline Repressor, domain 2"/>
    <property type="match status" value="1"/>
</dbReference>
<dbReference type="AlphaFoldDB" id="A0A6D0IKP8"/>
<dbReference type="InterPro" id="IPR036271">
    <property type="entry name" value="Tet_transcr_reg_TetR-rel_C_sf"/>
</dbReference>